<dbReference type="AlphaFoldDB" id="A0ABD2Q005"/>
<evidence type="ECO:0000313" key="2">
    <source>
        <dbReference type="EMBL" id="KAL3312983.1"/>
    </source>
</evidence>
<keyword evidence="3" id="KW-1185">Reference proteome</keyword>
<reference evidence="2 3" key="1">
    <citation type="submission" date="2024-11" db="EMBL/GenBank/DDBJ databases">
        <title>Adaptive evolution of stress response genes in parasites aligns with host niche diversity.</title>
        <authorList>
            <person name="Hahn C."/>
            <person name="Resl P."/>
        </authorList>
    </citation>
    <scope>NUCLEOTIDE SEQUENCE [LARGE SCALE GENOMIC DNA]</scope>
    <source>
        <strain evidence="2">EGGRZ-B1_66</strain>
        <tissue evidence="2">Body</tissue>
    </source>
</reference>
<evidence type="ECO:0000256" key="1">
    <source>
        <dbReference type="SAM" id="SignalP"/>
    </source>
</evidence>
<accession>A0ABD2Q005</accession>
<protein>
    <submittedName>
        <fullName evidence="2">Uncharacterized protein</fullName>
    </submittedName>
</protein>
<feature type="signal peptide" evidence="1">
    <location>
        <begin position="1"/>
        <end position="20"/>
    </location>
</feature>
<evidence type="ECO:0000313" key="3">
    <source>
        <dbReference type="Proteomes" id="UP001626550"/>
    </source>
</evidence>
<feature type="chain" id="PRO_5044861207" evidence="1">
    <location>
        <begin position="21"/>
        <end position="344"/>
    </location>
</feature>
<organism evidence="2 3">
    <name type="scientific">Cichlidogyrus casuarinus</name>
    <dbReference type="NCBI Taxonomy" id="1844966"/>
    <lineage>
        <taxon>Eukaryota</taxon>
        <taxon>Metazoa</taxon>
        <taxon>Spiralia</taxon>
        <taxon>Lophotrochozoa</taxon>
        <taxon>Platyhelminthes</taxon>
        <taxon>Monogenea</taxon>
        <taxon>Monopisthocotylea</taxon>
        <taxon>Dactylogyridea</taxon>
        <taxon>Ancyrocephalidae</taxon>
        <taxon>Cichlidogyrus</taxon>
    </lineage>
</organism>
<dbReference type="Proteomes" id="UP001626550">
    <property type="component" value="Unassembled WGS sequence"/>
</dbReference>
<gene>
    <name evidence="2" type="ORF">Ciccas_008419</name>
</gene>
<keyword evidence="1" id="KW-0732">Signal</keyword>
<proteinExistence type="predicted"/>
<comment type="caution">
    <text evidence="2">The sequence shown here is derived from an EMBL/GenBank/DDBJ whole genome shotgun (WGS) entry which is preliminary data.</text>
</comment>
<sequence>MMRLALVFVLAQFQWLLATAIEPEQCSKVLAIGPKNTFIPDEICAKEDYFAFFLDSIIPQKSEDFKVISSFWQPEATKIMKNIILARTFFHQYLVEDDATGFVYRSIAVLAGKIPMSLSSVTTENAFLSVYMDGFSSKQLYIQLLDEKNEKLVVDTCKTLLSLDLIEGDLLKQYWEKGFPCQKSHFVTKIIDKNRLPLQDLFIKHVAGTSWIALLLMFESNFLLLEGINYGKFLNEVATNIEKGFGQTFDRDHAPKSAQNMFNLAVVMLRVMDNRRLSIYETSGAEKILASNHIMCGLSADKITAISAATKMKLSPNNARSLQNMMISLQTNEQIAMRHLVCDA</sequence>
<dbReference type="EMBL" id="JBJKFK010001480">
    <property type="protein sequence ID" value="KAL3312983.1"/>
    <property type="molecule type" value="Genomic_DNA"/>
</dbReference>
<name>A0ABD2Q005_9PLAT</name>